<feature type="domain" description="LytR/CpsA/Psr regulator C-terminal" evidence="4">
    <location>
        <begin position="644"/>
        <end position="727"/>
    </location>
</feature>
<evidence type="ECO:0000259" key="4">
    <source>
        <dbReference type="Pfam" id="PF13399"/>
    </source>
</evidence>
<dbReference type="GO" id="GO:0016740">
    <property type="term" value="F:transferase activity"/>
    <property type="evidence" value="ECO:0007669"/>
    <property type="project" value="UniProtKB-KW"/>
</dbReference>
<dbReference type="RefSeq" id="WP_276823282.1">
    <property type="nucleotide sequence ID" value="NZ_AP027452.1"/>
</dbReference>
<feature type="compositionally biased region" description="Low complexity" evidence="2">
    <location>
        <begin position="613"/>
        <end position="626"/>
    </location>
</feature>
<accession>A0AAI8XJ54</accession>
<dbReference type="InterPro" id="IPR004474">
    <property type="entry name" value="LytR_CpsA_psr"/>
</dbReference>
<evidence type="ECO:0000313" key="5">
    <source>
        <dbReference type="EMBL" id="BDY27129.1"/>
    </source>
</evidence>
<dbReference type="InterPro" id="IPR050922">
    <property type="entry name" value="LytR/CpsA/Psr_CW_biosynth"/>
</dbReference>
<reference evidence="5" key="1">
    <citation type="submission" date="2023-03" db="EMBL/GenBank/DDBJ databases">
        <title>Draft genome sequence of a Mycolicibacterium mageritense strain H4_3_1 isolated from a hybrid biological-inorganic system reactor.</title>
        <authorList>
            <person name="Feng X."/>
            <person name="Kazama D."/>
            <person name="Sato K."/>
            <person name="Kobayashi H."/>
        </authorList>
    </citation>
    <scope>NUCLEOTIDE SEQUENCE</scope>
    <source>
        <strain evidence="5">H4_3_1</strain>
    </source>
</reference>
<name>A0AAI8XJ54_MYCME</name>
<dbReference type="PANTHER" id="PTHR33392">
    <property type="entry name" value="POLYISOPRENYL-TEICHOIC ACID--PEPTIDOGLYCAN TEICHOIC ACID TRANSFERASE TAGU"/>
    <property type="match status" value="1"/>
</dbReference>
<dbReference type="Gene3D" id="3.40.630.190">
    <property type="entry name" value="LCP protein"/>
    <property type="match status" value="1"/>
</dbReference>
<dbReference type="Gene3D" id="3.30.70.2390">
    <property type="match status" value="1"/>
</dbReference>
<evidence type="ECO:0000256" key="1">
    <source>
        <dbReference type="ARBA" id="ARBA00006068"/>
    </source>
</evidence>
<proteinExistence type="inferred from homology"/>
<dbReference type="Proteomes" id="UP001241092">
    <property type="component" value="Chromosome"/>
</dbReference>
<feature type="compositionally biased region" description="Acidic residues" evidence="2">
    <location>
        <begin position="99"/>
        <end position="108"/>
    </location>
</feature>
<sequence length="770" mass="82649">MSDGDNATPGRRRHRAPEDESDNQWLTRSPQPLPGAAPWERLDHLDNLDYGYPEQPAAPPEQPSGNHTDGVTVADLIAKMSGDGAEPALRPRRRRAEPEPEPEPDPEPAYEYPFTPEQAFAPDYSEYVAEPESEREFEPEYVAETEPEPAEPEYEYEFVAAPVPEPTEVIPAVSEPDEDAQATEVIPAVSGIDDEADLDHARPAHAVWRAGRVPPARAARRAPADPPTEITPLVVPRHSRAMLAGRVAAALIAVLTLVLTGSAWQWQSSKNNLLNKVSALDPNSRDIVDANAQFGDENFLIVGVDSRFGENAGMGAGGTEDAGGARSDTIMLVNIPANRERVVAVSFPRDLAINPIECEPWNPETAQYGPLYDEETGTYGPDTVYTESKLNSAFAFGGPKCLVKVIQKMSGLYINRFMAVDFAGFAKMVDALGGVEVCSTTPLEDYELGTVLPNAGRQMVDGHTALNYVRARQVTTEFNGDYGRIKRQQLFLSSLLRSLISKDTFFSLNKLNNVVNMFIQDSFVDNIKTKDLVDLGQSVQGVNAGRITFVTVPTVGYADEYGNETPRTDDMKALFDAIINDDPLPGEKNADNTPVPGTPESTAASPHDQAAQSESPSTVTETPAPAEPGAAELVNAVTTDPQHITVQVSNSTGQSGLAATAATELQQHGFQVSTPDDYPGQLPATTVFFSPGNEEAAATVASSFANPTIERVNGMGDTVQVVLGSDFNAVNAPTPSGSPVQVHVVHGSSTQPTHLPDDLAVTNAADTTCE</sequence>
<dbReference type="Pfam" id="PF03816">
    <property type="entry name" value="LytR_cpsA_psr"/>
    <property type="match status" value="1"/>
</dbReference>
<organism evidence="5 6">
    <name type="scientific">Mycolicibacterium mageritense</name>
    <name type="common">Mycobacterium mageritense</name>
    <dbReference type="NCBI Taxonomy" id="53462"/>
    <lineage>
        <taxon>Bacteria</taxon>
        <taxon>Bacillati</taxon>
        <taxon>Actinomycetota</taxon>
        <taxon>Actinomycetes</taxon>
        <taxon>Mycobacteriales</taxon>
        <taxon>Mycobacteriaceae</taxon>
        <taxon>Mycolicibacterium</taxon>
    </lineage>
</organism>
<evidence type="ECO:0000313" key="6">
    <source>
        <dbReference type="Proteomes" id="UP001241092"/>
    </source>
</evidence>
<feature type="region of interest" description="Disordered" evidence="2">
    <location>
        <begin position="580"/>
        <end position="626"/>
    </location>
</feature>
<evidence type="ECO:0000256" key="2">
    <source>
        <dbReference type="SAM" id="MobiDB-lite"/>
    </source>
</evidence>
<evidence type="ECO:0000259" key="3">
    <source>
        <dbReference type="Pfam" id="PF03816"/>
    </source>
</evidence>
<gene>
    <name evidence="5" type="primary">tagU</name>
    <name evidence="5" type="ORF">hbim_01050</name>
</gene>
<dbReference type="EC" id="2.7.8.-" evidence="5"/>
<dbReference type="NCBIfam" id="TIGR00350">
    <property type="entry name" value="lytR_cpsA_psr"/>
    <property type="match status" value="1"/>
</dbReference>
<comment type="similarity">
    <text evidence="1">Belongs to the LytR/CpsA/Psr (LCP) family.</text>
</comment>
<dbReference type="AlphaFoldDB" id="A0AAI8XJ54"/>
<dbReference type="EMBL" id="AP027452">
    <property type="protein sequence ID" value="BDY27129.1"/>
    <property type="molecule type" value="Genomic_DNA"/>
</dbReference>
<dbReference type="PANTHER" id="PTHR33392:SF6">
    <property type="entry name" value="POLYISOPRENYL-TEICHOIC ACID--PEPTIDOGLYCAN TEICHOIC ACID TRANSFERASE TAGU"/>
    <property type="match status" value="1"/>
</dbReference>
<keyword evidence="5" id="KW-0808">Transferase</keyword>
<dbReference type="InterPro" id="IPR027381">
    <property type="entry name" value="LytR/CpsA/Psr_C"/>
</dbReference>
<protein>
    <submittedName>
        <fullName evidence="5">Polyisoprenyl-teichoic acid--peptidoglycan teichoic acid transferase TagU</fullName>
        <ecNumber evidence="5">2.7.8.-</ecNumber>
    </submittedName>
</protein>
<dbReference type="Pfam" id="PF13399">
    <property type="entry name" value="LytR_C"/>
    <property type="match status" value="1"/>
</dbReference>
<feature type="domain" description="Cell envelope-related transcriptional attenuator" evidence="3">
    <location>
        <begin position="326"/>
        <end position="499"/>
    </location>
</feature>
<feature type="region of interest" description="Disordered" evidence="2">
    <location>
        <begin position="1"/>
        <end position="114"/>
    </location>
</feature>